<dbReference type="Proteomes" id="UP000502433">
    <property type="component" value="Chromosome"/>
</dbReference>
<dbReference type="InterPro" id="IPR041685">
    <property type="entry name" value="AAA_GajA/Old/RecF-like"/>
</dbReference>
<dbReference type="Pfam" id="PF13175">
    <property type="entry name" value="AAA_15"/>
    <property type="match status" value="1"/>
</dbReference>
<reference evidence="2 3" key="1">
    <citation type="submission" date="2020-04" db="EMBL/GenBank/DDBJ databases">
        <title>Genome-Wide Identification of 5-Methylcytosine Sites in Bacterial Genomes By High-Throughput Sequencing of MspJI Restriction Fragments.</title>
        <authorList>
            <person name="Wu V."/>
        </authorList>
    </citation>
    <scope>NUCLEOTIDE SEQUENCE [LARGE SCALE GENOMIC DNA]</scope>
    <source>
        <strain evidence="2 3">CCAP 1403/13f</strain>
    </source>
</reference>
<proteinExistence type="predicted"/>
<dbReference type="AlphaFoldDB" id="A0A6H2C2E1"/>
<evidence type="ECO:0000313" key="3">
    <source>
        <dbReference type="Proteomes" id="UP000502433"/>
    </source>
</evidence>
<dbReference type="Gene3D" id="3.40.50.300">
    <property type="entry name" value="P-loop containing nucleotide triphosphate hydrolases"/>
    <property type="match status" value="1"/>
</dbReference>
<dbReference type="PANTHER" id="PTHR43581:SF2">
    <property type="entry name" value="EXCINUCLEASE ATPASE SUBUNIT"/>
    <property type="match status" value="1"/>
</dbReference>
<evidence type="ECO:0000313" key="2">
    <source>
        <dbReference type="EMBL" id="QJB45328.1"/>
    </source>
</evidence>
<name>A0A6H2C2E1_DOLFA</name>
<sequence length="478" mass="55628">MQKIIIENFGPIQYAEIEVKKILVLIGEQASGKSTIAKLIYFFKTIHEDLFSQIYQDKRKFLNIDNDILSPIRQKFYKFFGPTNHLGNCKIVFYYSLEKDKYIKLTLQRNKEMEIIYNNLVDENFKNSASAIKLRLRQEYLNYNSIQSLINEEEKIKYAQQLYNLLDELFESKQRDSLFIIAGRSATVGYSYLFEKYVLANIQSNLEKNISASNYERNVQKIDEILMLEFMKKVIKNRDIFNKFGNIEELTFGRNITTERRRKLSLLIHKINEILKGKYYIDPYGNEKIRLDNEANDYVYLSNTSSGQQESIRILQDIFLNILDNTKVLRILEEPEAHLFPVAQKQLIELLALMVNQNDDNQLIITTHSPYVLTVFNNLLFANRVVEKNPSTESEVAQIIPQDSWLSAKDFSAYSLGNQSVSDSLRGDVGAMDTSYCESIFNQEKGTIQQNYLDTVSEILGGDFQALYSIHAKTFKRK</sequence>
<organism evidence="2 3">
    <name type="scientific">Dolichospermum flos-aquae CCAP 1403/13F</name>
    <dbReference type="NCBI Taxonomy" id="315271"/>
    <lineage>
        <taxon>Bacteria</taxon>
        <taxon>Bacillati</taxon>
        <taxon>Cyanobacteriota</taxon>
        <taxon>Cyanophyceae</taxon>
        <taxon>Nostocales</taxon>
        <taxon>Aphanizomenonaceae</taxon>
        <taxon>Dolichospermum</taxon>
    </lineage>
</organism>
<dbReference type="RefSeq" id="WP_168696287.1">
    <property type="nucleotide sequence ID" value="NZ_CP051206.1"/>
</dbReference>
<dbReference type="EMBL" id="CP051206">
    <property type="protein sequence ID" value="QJB45328.1"/>
    <property type="molecule type" value="Genomic_DNA"/>
</dbReference>
<feature type="domain" description="Endonuclease GajA/Old nuclease/RecF-like AAA" evidence="1">
    <location>
        <begin position="2"/>
        <end position="372"/>
    </location>
</feature>
<evidence type="ECO:0000259" key="1">
    <source>
        <dbReference type="Pfam" id="PF13175"/>
    </source>
</evidence>
<accession>A0A6H2C2E1</accession>
<dbReference type="KEGG" id="dfs:HGD76_15255"/>
<reference evidence="2 3" key="2">
    <citation type="submission" date="2020-04" db="EMBL/GenBank/DDBJ databases">
        <authorList>
            <person name="Fomenkov A."/>
            <person name="Anton B.P."/>
            <person name="Roberts R.J."/>
        </authorList>
    </citation>
    <scope>NUCLEOTIDE SEQUENCE [LARGE SCALE GENOMIC DNA]</scope>
    <source>
        <strain evidence="2 3">CCAP 1403/13f</strain>
    </source>
</reference>
<dbReference type="InterPro" id="IPR027417">
    <property type="entry name" value="P-loop_NTPase"/>
</dbReference>
<dbReference type="PANTHER" id="PTHR43581">
    <property type="entry name" value="ATP/GTP PHOSPHATASE"/>
    <property type="match status" value="1"/>
</dbReference>
<gene>
    <name evidence="2" type="ORF">HGD76_15255</name>
</gene>
<dbReference type="SUPFAM" id="SSF52540">
    <property type="entry name" value="P-loop containing nucleoside triphosphate hydrolases"/>
    <property type="match status" value="1"/>
</dbReference>
<dbReference type="InterPro" id="IPR051396">
    <property type="entry name" value="Bact_Antivir_Def_Nuclease"/>
</dbReference>
<protein>
    <submittedName>
        <fullName evidence="2">AAA family ATPase</fullName>
    </submittedName>
</protein>